<dbReference type="Gene3D" id="1.10.3300.10">
    <property type="entry name" value="Jann2411-like domain"/>
    <property type="match status" value="1"/>
</dbReference>
<dbReference type="SUPFAM" id="SSF160904">
    <property type="entry name" value="Jann2411-like"/>
    <property type="match status" value="1"/>
</dbReference>
<evidence type="ECO:0000313" key="2">
    <source>
        <dbReference type="EMBL" id="TQJ12085.1"/>
    </source>
</evidence>
<keyword evidence="3" id="KW-1185">Reference proteome</keyword>
<dbReference type="Pfam" id="PF07336">
    <property type="entry name" value="ABATE"/>
    <property type="match status" value="1"/>
</dbReference>
<organism evidence="2 3">
    <name type="scientific">Kribbella jejuensis</name>
    <dbReference type="NCBI Taxonomy" id="236068"/>
    <lineage>
        <taxon>Bacteria</taxon>
        <taxon>Bacillati</taxon>
        <taxon>Actinomycetota</taxon>
        <taxon>Actinomycetes</taxon>
        <taxon>Propionibacteriales</taxon>
        <taxon>Kribbellaceae</taxon>
        <taxon>Kribbella</taxon>
    </lineage>
</organism>
<dbReference type="InterPro" id="IPR021005">
    <property type="entry name" value="Znf_CGNR"/>
</dbReference>
<reference evidence="2 3" key="1">
    <citation type="submission" date="2019-06" db="EMBL/GenBank/DDBJ databases">
        <title>Sequencing the genomes of 1000 actinobacteria strains.</title>
        <authorList>
            <person name="Klenk H.-P."/>
        </authorList>
    </citation>
    <scope>NUCLEOTIDE SEQUENCE [LARGE SCALE GENOMIC DNA]</scope>
    <source>
        <strain evidence="2 3">DSM 17305</strain>
    </source>
</reference>
<dbReference type="EMBL" id="VFMM01000002">
    <property type="protein sequence ID" value="TQJ12085.1"/>
    <property type="molecule type" value="Genomic_DNA"/>
</dbReference>
<dbReference type="InterPro" id="IPR023286">
    <property type="entry name" value="ABATE_dom_sf"/>
</dbReference>
<evidence type="ECO:0000259" key="1">
    <source>
        <dbReference type="Pfam" id="PF11706"/>
    </source>
</evidence>
<dbReference type="RefSeq" id="WP_141858971.1">
    <property type="nucleotide sequence ID" value="NZ_BAAAKA010000005.1"/>
</dbReference>
<dbReference type="AlphaFoldDB" id="A0A542E9S5"/>
<dbReference type="PANTHER" id="PTHR35525">
    <property type="entry name" value="BLL6575 PROTEIN"/>
    <property type="match status" value="1"/>
</dbReference>
<dbReference type="Proteomes" id="UP000316298">
    <property type="component" value="Unassembled WGS sequence"/>
</dbReference>
<comment type="caution">
    <text evidence="2">The sequence shown here is derived from an EMBL/GenBank/DDBJ whole genome shotgun (WGS) entry which is preliminary data.</text>
</comment>
<sequence length="175" mass="19356">MRTEFTWVGGRSSVDFTATLGKREQTPFERIPETDDLARWFEESGLTKEAPAVTPAVRGTAIELREALYRLFTGTAVTADVGVVNRWSSRRLPGPRLTPELGLEPAPLDATDLLSTLARDAIELLTGPYADRIRACASDDCSLLFVDTSRPGRRRWCSMNTCGARAKMSTYRAVD</sequence>
<accession>A0A542E9S5</accession>
<gene>
    <name evidence="2" type="ORF">FB475_5013</name>
</gene>
<name>A0A542E9S5_9ACTN</name>
<dbReference type="PANTHER" id="PTHR35525:SF3">
    <property type="entry name" value="BLL6575 PROTEIN"/>
    <property type="match status" value="1"/>
</dbReference>
<dbReference type="InterPro" id="IPR010852">
    <property type="entry name" value="ABATE"/>
</dbReference>
<evidence type="ECO:0000313" key="3">
    <source>
        <dbReference type="Proteomes" id="UP000316298"/>
    </source>
</evidence>
<proteinExistence type="predicted"/>
<dbReference type="Pfam" id="PF11706">
    <property type="entry name" value="zf-CGNR"/>
    <property type="match status" value="1"/>
</dbReference>
<protein>
    <submittedName>
        <fullName evidence="2">Putative RNA-binding Zn ribbon-like protein</fullName>
    </submittedName>
</protein>
<feature type="domain" description="Zinc finger CGNR" evidence="1">
    <location>
        <begin position="132"/>
        <end position="173"/>
    </location>
</feature>
<dbReference type="OrthoDB" id="123307at2"/>